<sequence>MGKNGCCTFTICLVMNLLLLSCRVDTSYTSASTATHKRTKPFNGSVYLRVPRIEALVIKLRDRSLHPGDMSCWKNLISVSEFTSEFLIYFPTARKAEAMFRGVKGPDSSVKTQLQNFFGFKKVYVSIFEENPLRPITSLDPSCLKIGFGSGLHALETIVGNTLGAAGKVCIEILSDNFKVTSKPRTNNYDYEKGFDTITYKW</sequence>
<gene>
    <name evidence="2" type="ORF">LSTR_LSTR010818</name>
</gene>
<keyword evidence="3" id="KW-1185">Reference proteome</keyword>
<accession>A0A482XJB4</accession>
<dbReference type="AlphaFoldDB" id="A0A482XJB4"/>
<dbReference type="PROSITE" id="PS51257">
    <property type="entry name" value="PROKAR_LIPOPROTEIN"/>
    <property type="match status" value="1"/>
</dbReference>
<name>A0A482XJB4_LAOST</name>
<evidence type="ECO:0000313" key="3">
    <source>
        <dbReference type="Proteomes" id="UP000291343"/>
    </source>
</evidence>
<organism evidence="2 3">
    <name type="scientific">Laodelphax striatellus</name>
    <name type="common">Small brown planthopper</name>
    <name type="synonym">Delphax striatella</name>
    <dbReference type="NCBI Taxonomy" id="195883"/>
    <lineage>
        <taxon>Eukaryota</taxon>
        <taxon>Metazoa</taxon>
        <taxon>Ecdysozoa</taxon>
        <taxon>Arthropoda</taxon>
        <taxon>Hexapoda</taxon>
        <taxon>Insecta</taxon>
        <taxon>Pterygota</taxon>
        <taxon>Neoptera</taxon>
        <taxon>Paraneoptera</taxon>
        <taxon>Hemiptera</taxon>
        <taxon>Auchenorrhyncha</taxon>
        <taxon>Fulgoroidea</taxon>
        <taxon>Delphacidae</taxon>
        <taxon>Criomorphinae</taxon>
        <taxon>Laodelphax</taxon>
    </lineage>
</organism>
<dbReference type="EMBL" id="QKKF02007782">
    <property type="protein sequence ID" value="RZF45862.1"/>
    <property type="molecule type" value="Genomic_DNA"/>
</dbReference>
<comment type="caution">
    <text evidence="2">The sequence shown here is derived from an EMBL/GenBank/DDBJ whole genome shotgun (WGS) entry which is preliminary data.</text>
</comment>
<evidence type="ECO:0000313" key="2">
    <source>
        <dbReference type="EMBL" id="RZF45862.1"/>
    </source>
</evidence>
<feature type="signal peptide" evidence="1">
    <location>
        <begin position="1"/>
        <end position="26"/>
    </location>
</feature>
<dbReference type="InParanoid" id="A0A482XJB4"/>
<evidence type="ECO:0000256" key="1">
    <source>
        <dbReference type="SAM" id="SignalP"/>
    </source>
</evidence>
<dbReference type="Proteomes" id="UP000291343">
    <property type="component" value="Unassembled WGS sequence"/>
</dbReference>
<proteinExistence type="predicted"/>
<protein>
    <submittedName>
        <fullName evidence="2">Uncharacterized protein</fullName>
    </submittedName>
</protein>
<feature type="chain" id="PRO_5019848586" evidence="1">
    <location>
        <begin position="27"/>
        <end position="202"/>
    </location>
</feature>
<keyword evidence="1" id="KW-0732">Signal</keyword>
<reference evidence="2 3" key="1">
    <citation type="journal article" date="2017" name="Gigascience">
        <title>Genome sequence of the small brown planthopper, Laodelphax striatellus.</title>
        <authorList>
            <person name="Zhu J."/>
            <person name="Jiang F."/>
            <person name="Wang X."/>
            <person name="Yang P."/>
            <person name="Bao Y."/>
            <person name="Zhao W."/>
            <person name="Wang W."/>
            <person name="Lu H."/>
            <person name="Wang Q."/>
            <person name="Cui N."/>
            <person name="Li J."/>
            <person name="Chen X."/>
            <person name="Luo L."/>
            <person name="Yu J."/>
            <person name="Kang L."/>
            <person name="Cui F."/>
        </authorList>
    </citation>
    <scope>NUCLEOTIDE SEQUENCE [LARGE SCALE GENOMIC DNA]</scope>
    <source>
        <strain evidence="2">Lst14</strain>
    </source>
</reference>